<protein>
    <recommendedName>
        <fullName evidence="3">Sulfotransferase family protein</fullName>
    </recommendedName>
</protein>
<evidence type="ECO:0000313" key="2">
    <source>
        <dbReference type="Proteomes" id="UP000006230"/>
    </source>
</evidence>
<gene>
    <name evidence="1" type="ORF">R2601_22012</name>
</gene>
<dbReference type="Proteomes" id="UP000006230">
    <property type="component" value="Unassembled WGS sequence"/>
</dbReference>
<keyword evidence="2" id="KW-1185">Reference proteome</keyword>
<name>Q0FN28_SALBH</name>
<dbReference type="STRING" id="314265.R2601_22012"/>
<organism evidence="1 2">
    <name type="scientific">Salipiger bermudensis (strain DSM 26914 / JCM 13377 / KCTC 12554 / HTCC2601)</name>
    <name type="common">Pelagibaca bermudensis</name>
    <dbReference type="NCBI Taxonomy" id="314265"/>
    <lineage>
        <taxon>Bacteria</taxon>
        <taxon>Pseudomonadati</taxon>
        <taxon>Pseudomonadota</taxon>
        <taxon>Alphaproteobacteria</taxon>
        <taxon>Rhodobacterales</taxon>
        <taxon>Roseobacteraceae</taxon>
        <taxon>Salipiger</taxon>
    </lineage>
</organism>
<comment type="caution">
    <text evidence="1">The sequence shown here is derived from an EMBL/GenBank/DDBJ whole genome shotgun (WGS) entry which is preliminary data.</text>
</comment>
<proteinExistence type="predicted"/>
<dbReference type="HOGENOM" id="CLU_1123471_0_0_5"/>
<dbReference type="EMBL" id="AATQ01000024">
    <property type="protein sequence ID" value="EAU45614.1"/>
    <property type="molecule type" value="Genomic_DNA"/>
</dbReference>
<evidence type="ECO:0008006" key="3">
    <source>
        <dbReference type="Google" id="ProtNLM"/>
    </source>
</evidence>
<dbReference type="eggNOG" id="ENOG502Z8V7">
    <property type="taxonomic scope" value="Bacteria"/>
</dbReference>
<accession>Q0FN28</accession>
<evidence type="ECO:0000313" key="1">
    <source>
        <dbReference type="EMBL" id="EAU45614.1"/>
    </source>
</evidence>
<dbReference type="AlphaFoldDB" id="Q0FN28"/>
<reference evidence="1 2" key="1">
    <citation type="journal article" date="2010" name="J. Bacteriol.">
        <title>Genome sequences of Pelagibaca bermudensis HTCC2601T and Maritimibacter alkaliphilus HTCC2654T, the type strains of two marine Roseobacter genera.</title>
        <authorList>
            <person name="Thrash J.C."/>
            <person name="Cho J.C."/>
            <person name="Ferriera S."/>
            <person name="Johnson J."/>
            <person name="Vergin K.L."/>
            <person name="Giovannoni S.J."/>
        </authorList>
    </citation>
    <scope>NUCLEOTIDE SEQUENCE [LARGE SCALE GENOMIC DNA]</scope>
    <source>
        <strain evidence="2">DSM 26914 / JCM 13377 / KCTC 12554 / HTCC2601</strain>
    </source>
</reference>
<dbReference type="RefSeq" id="WP_007799460.1">
    <property type="nucleotide sequence ID" value="NZ_DS022276.1"/>
</dbReference>
<dbReference type="OrthoDB" id="7904151at2"/>
<sequence>MIPDDFPETGLHFALTGAKITRYQVFGERSSGTNYVKRLIGRNTALAPSDDFGWKHGFPHMTAIPADLAVICVIRHAAEWALSMHSKPWHCPPAMQRLPFAAFLRAEWATIADRPRYFPQVQAHGGSGEALQLDRHPLTGAPFANLFALRRAKLEGLLGFLNRGCSVIFCRLETVQGDPQGFLKTLEKRLTLPPAPQTYRPVVKRLGSRFLPSVEERPSTPDLLSPEDLTFLQSQLDLGREADLGYRYS</sequence>